<dbReference type="Pfam" id="PF00270">
    <property type="entry name" value="DEAD"/>
    <property type="match status" value="1"/>
</dbReference>
<feature type="non-terminal residue" evidence="6">
    <location>
        <position position="1"/>
    </location>
</feature>
<feature type="domain" description="Helicase ATP-binding" evidence="5">
    <location>
        <begin position="19"/>
        <end position="107"/>
    </location>
</feature>
<comment type="domain">
    <text evidence="4">The Q motif is unique to and characteristic of the DEAD box family of RNA helicases and controls ATP binding and hydrolysis.</text>
</comment>
<feature type="non-terminal residue" evidence="6">
    <location>
        <position position="107"/>
    </location>
</feature>
<dbReference type="PROSITE" id="PS51192">
    <property type="entry name" value="HELICASE_ATP_BIND_1"/>
    <property type="match status" value="1"/>
</dbReference>
<evidence type="ECO:0000256" key="4">
    <source>
        <dbReference type="RuleBase" id="RU365068"/>
    </source>
</evidence>
<dbReference type="EMBL" id="JAHUTI010075079">
    <property type="protein sequence ID" value="MED6256449.1"/>
    <property type="molecule type" value="Genomic_DNA"/>
</dbReference>
<dbReference type="Gene3D" id="3.40.50.300">
    <property type="entry name" value="P-loop containing nucleotide triphosphate hydrolases"/>
    <property type="match status" value="1"/>
</dbReference>
<keyword evidence="3 4" id="KW-0067">ATP-binding</keyword>
<dbReference type="InterPro" id="IPR014001">
    <property type="entry name" value="Helicase_ATP-bd"/>
</dbReference>
<comment type="similarity">
    <text evidence="4">Belongs to the DEAD box helicase family.</text>
</comment>
<evidence type="ECO:0000256" key="2">
    <source>
        <dbReference type="ARBA" id="ARBA00022801"/>
    </source>
</evidence>
<name>A0ABU7C4F0_9TELE</name>
<comment type="function">
    <text evidence="4">RNA helicase.</text>
</comment>
<evidence type="ECO:0000256" key="3">
    <source>
        <dbReference type="ARBA" id="ARBA00022840"/>
    </source>
</evidence>
<dbReference type="Proteomes" id="UP001345963">
    <property type="component" value="Unassembled WGS sequence"/>
</dbReference>
<reference evidence="6 7" key="1">
    <citation type="submission" date="2021-07" db="EMBL/GenBank/DDBJ databases">
        <authorList>
            <person name="Palmer J.M."/>
        </authorList>
    </citation>
    <scope>NUCLEOTIDE SEQUENCE [LARGE SCALE GENOMIC DNA]</scope>
    <source>
        <strain evidence="6 7">AT_MEX2019</strain>
        <tissue evidence="6">Muscle</tissue>
    </source>
</reference>
<dbReference type="EC" id="3.6.4.13" evidence="4"/>
<evidence type="ECO:0000256" key="1">
    <source>
        <dbReference type="ARBA" id="ARBA00022741"/>
    </source>
</evidence>
<dbReference type="SUPFAM" id="SSF52540">
    <property type="entry name" value="P-loop containing nucleoside triphosphate hydrolases"/>
    <property type="match status" value="1"/>
</dbReference>
<keyword evidence="7" id="KW-1185">Reference proteome</keyword>
<dbReference type="GO" id="GO:0004386">
    <property type="term" value="F:helicase activity"/>
    <property type="evidence" value="ECO:0007669"/>
    <property type="project" value="UniProtKB-KW"/>
</dbReference>
<keyword evidence="4" id="KW-0694">RNA-binding</keyword>
<dbReference type="InterPro" id="IPR027417">
    <property type="entry name" value="P-loop_NTPase"/>
</dbReference>
<keyword evidence="1 4" id="KW-0547">Nucleotide-binding</keyword>
<dbReference type="InterPro" id="IPR011545">
    <property type="entry name" value="DEAD/DEAH_box_helicase_dom"/>
</dbReference>
<sequence length="107" mass="11509">QAEVIPAILEGARHGLLIGRGGHRPRDICVSAPTGSGKTLSFVIPVIQVLMERVVCEIRALAVLPTKELAQQVYKVFASYAEGTPVKVVMLVGQRSFAAERASLLEQ</sequence>
<protein>
    <recommendedName>
        <fullName evidence="4">ATP-dependent RNA helicase</fullName>
        <ecNumber evidence="4">3.6.4.13</ecNumber>
    </recommendedName>
</protein>
<evidence type="ECO:0000313" key="6">
    <source>
        <dbReference type="EMBL" id="MED6256449.1"/>
    </source>
</evidence>
<organism evidence="6 7">
    <name type="scientific">Ataeniobius toweri</name>
    <dbReference type="NCBI Taxonomy" id="208326"/>
    <lineage>
        <taxon>Eukaryota</taxon>
        <taxon>Metazoa</taxon>
        <taxon>Chordata</taxon>
        <taxon>Craniata</taxon>
        <taxon>Vertebrata</taxon>
        <taxon>Euteleostomi</taxon>
        <taxon>Actinopterygii</taxon>
        <taxon>Neopterygii</taxon>
        <taxon>Teleostei</taxon>
        <taxon>Neoteleostei</taxon>
        <taxon>Acanthomorphata</taxon>
        <taxon>Ovalentaria</taxon>
        <taxon>Atherinomorphae</taxon>
        <taxon>Cyprinodontiformes</taxon>
        <taxon>Goodeidae</taxon>
        <taxon>Ataeniobius</taxon>
    </lineage>
</organism>
<proteinExistence type="inferred from homology"/>
<accession>A0ABU7C4F0</accession>
<evidence type="ECO:0000259" key="5">
    <source>
        <dbReference type="PROSITE" id="PS51192"/>
    </source>
</evidence>
<dbReference type="PANTHER" id="PTHR24031">
    <property type="entry name" value="RNA HELICASE"/>
    <property type="match status" value="1"/>
</dbReference>
<comment type="catalytic activity">
    <reaction evidence="4">
        <text>ATP + H2O = ADP + phosphate + H(+)</text>
        <dbReference type="Rhea" id="RHEA:13065"/>
        <dbReference type="ChEBI" id="CHEBI:15377"/>
        <dbReference type="ChEBI" id="CHEBI:15378"/>
        <dbReference type="ChEBI" id="CHEBI:30616"/>
        <dbReference type="ChEBI" id="CHEBI:43474"/>
        <dbReference type="ChEBI" id="CHEBI:456216"/>
        <dbReference type="EC" id="3.6.4.13"/>
    </reaction>
</comment>
<keyword evidence="2 4" id="KW-0378">Hydrolase</keyword>
<gene>
    <name evidence="6" type="primary">DDX51</name>
    <name evidence="6" type="ORF">ATANTOWER_026368</name>
</gene>
<comment type="caution">
    <text evidence="6">The sequence shown here is derived from an EMBL/GenBank/DDBJ whole genome shotgun (WGS) entry which is preliminary data.</text>
</comment>
<evidence type="ECO:0000313" key="7">
    <source>
        <dbReference type="Proteomes" id="UP001345963"/>
    </source>
</evidence>
<keyword evidence="4 6" id="KW-0347">Helicase</keyword>